<comment type="caution">
    <text evidence="1">The sequence shown here is derived from an EMBL/GenBank/DDBJ whole genome shotgun (WGS) entry which is preliminary data.</text>
</comment>
<dbReference type="EMBL" id="JBBXJM010000006">
    <property type="protein sequence ID" value="KAL1406536.1"/>
    <property type="molecule type" value="Genomic_DNA"/>
</dbReference>
<protein>
    <submittedName>
        <fullName evidence="1">Uncharacterized protein</fullName>
    </submittedName>
</protein>
<gene>
    <name evidence="1" type="ORF">Q8F55_008242</name>
</gene>
<keyword evidence="2" id="KW-1185">Reference proteome</keyword>
<name>A0ABR3PVP7_9TREE</name>
<evidence type="ECO:0000313" key="2">
    <source>
        <dbReference type="Proteomes" id="UP001565368"/>
    </source>
</evidence>
<accession>A0ABR3PVP7</accession>
<proteinExistence type="predicted"/>
<dbReference type="GeneID" id="95989285"/>
<evidence type="ECO:0000313" key="1">
    <source>
        <dbReference type="EMBL" id="KAL1406536.1"/>
    </source>
</evidence>
<sequence length="97" mass="11225">MAPDYRPSIYLGGVQLPPQERTCNTRRKVRVALRYAPSDESMVAILLGYLYVKDKRFPLKFLPVKTREDYLEDKLMRIERVNHPDALAALSRASSEE</sequence>
<dbReference type="Proteomes" id="UP001565368">
    <property type="component" value="Unassembled WGS sequence"/>
</dbReference>
<reference evidence="1 2" key="1">
    <citation type="submission" date="2023-08" db="EMBL/GenBank/DDBJ databases">
        <title>Annotated Genome Sequence of Vanrija albida AlHP1.</title>
        <authorList>
            <person name="Herzog R."/>
        </authorList>
    </citation>
    <scope>NUCLEOTIDE SEQUENCE [LARGE SCALE GENOMIC DNA]</scope>
    <source>
        <strain evidence="1 2">AlHP1</strain>
    </source>
</reference>
<dbReference type="RefSeq" id="XP_069206480.1">
    <property type="nucleotide sequence ID" value="XM_069356639.1"/>
</dbReference>
<organism evidence="1 2">
    <name type="scientific">Vanrija albida</name>
    <dbReference type="NCBI Taxonomy" id="181172"/>
    <lineage>
        <taxon>Eukaryota</taxon>
        <taxon>Fungi</taxon>
        <taxon>Dikarya</taxon>
        <taxon>Basidiomycota</taxon>
        <taxon>Agaricomycotina</taxon>
        <taxon>Tremellomycetes</taxon>
        <taxon>Trichosporonales</taxon>
        <taxon>Trichosporonaceae</taxon>
        <taxon>Vanrija</taxon>
    </lineage>
</organism>